<sequence>MNLLNLSLTKKYLLSFPLYLALVILAGLLAFAQGASAEDPVKTGPANLHIAKDDDGKDLITHNTAKIAWDLIGDETNNNDIDIWNADTNAWMTWGDRGKQTIGGLSPATTYRVYITWFADRPSLAYKSNVIEFTTAPDTSAYPEPPLAPPGHLHTTAVTDSSITLQWTGSPGANGYDVYVNGAWKQGVWDGSNTVTYSFPEGASVAGSVYTFEVGAQLLPKVSANSNAVTIKWGELAAPRAVQALTVNRSTVSLGWAETPGATGYDIYADGALIGSSMESRYVATGLQEGHSYAFKVVAKNGLWRSPDSDSTTVVPGADYNFVSYYALWSVSETGRNFKPSDVDASQLTHVNLAFSDLCWRGFGSGAAACQNPTVPLQQDYVYDGEMIVGDPTTDLALFSQWAAIRDANPDLKLLISVGGWSWSNNFSNMARTEETRRAFAKSVVEFLRAYKLDGLDIDWEYPVEGGEDDNSRATEDRDNYVLMVQTVRDALDAAGSVDGKYYLQTIAAAQGDNFVANAKMAESSRYLDFVNIMTYDYSGSWDLLAHHNSPLYYDKNHPQDTAPRNNVLGGILGHLTGGVPSYKLQPGIPFYGKGWIGCPPDGQYETCTGATPFGTWENGVFDFADIQEHYLNHDGYGSYWNEASKAAYLYNPDNGVFMTYNDERSMMYIASLVKSLDLPGVMSWEISGDRNRTLTTRLAKDLPAGGVPDATALAAPTALQAEYVGSNTIQVKWNAPARATAYEVYVGKTLAGTTTNTRFSLTGLAADTNYVVEVLAVEREGDALRNVSAFSNAVAVKTAPVPVVSSGPTTPPKKEGVETRIVKEGDRLIVSLPTDTGILAIGASTSPEIKVIIEGEAKQAEIGVPKEIVAAIAAKGNLASLVVSWNGITYEIPISALPTGVDIRISIGAPDQQSAVAWTKLLEQGDLSSVVPPIAFKIESENAAGEYAEIKDFGNLFLKRSFQLKASDVDKNRLAALVFEPGSNELHSVPVFFINNADGTVTVVMMRKGNSVYGLVNTSVAVTDDLPSWAKSEVELALARLIVTGDTADTFGGSRELTRAEVASLIVRALGILPEQSAAGSAFEDVAADSEHAADIAAAKKAGLVNGKGDGRFDPSAAVTREEIAVILARALAYAGVTKAADSAALDRFSDIAVASAYAQSSLALLVERGIMNGVSADRLAPLANVTKEQATVLFMKMLRSASLIN</sequence>
<evidence type="ECO:0000256" key="8">
    <source>
        <dbReference type="SAM" id="SignalP"/>
    </source>
</evidence>
<evidence type="ECO:0000256" key="4">
    <source>
        <dbReference type="ARBA" id="ARBA00022801"/>
    </source>
</evidence>
<evidence type="ECO:0000256" key="5">
    <source>
        <dbReference type="ARBA" id="ARBA00023024"/>
    </source>
</evidence>
<dbReference type="Proteomes" id="UP001596108">
    <property type="component" value="Unassembled WGS sequence"/>
</dbReference>
<dbReference type="EC" id="3.2.1.14" evidence="3"/>
<proteinExistence type="inferred from homology"/>
<dbReference type="PROSITE" id="PS51272">
    <property type="entry name" value="SLH"/>
    <property type="match status" value="3"/>
</dbReference>
<dbReference type="Gene3D" id="2.60.40.10">
    <property type="entry name" value="Immunoglobulins"/>
    <property type="match status" value="3"/>
</dbReference>
<protein>
    <recommendedName>
        <fullName evidence="3">chitinase</fullName>
        <ecNumber evidence="3">3.2.1.14</ecNumber>
    </recommendedName>
</protein>
<keyword evidence="5" id="KW-0146">Chitin degradation</keyword>
<evidence type="ECO:0000313" key="13">
    <source>
        <dbReference type="Proteomes" id="UP001596108"/>
    </source>
</evidence>
<dbReference type="RefSeq" id="WP_378111755.1">
    <property type="nucleotide sequence ID" value="NZ_JBHSNC010000031.1"/>
</dbReference>
<dbReference type="SUPFAM" id="SSF49265">
    <property type="entry name" value="Fibronectin type III"/>
    <property type="match status" value="2"/>
</dbReference>
<evidence type="ECO:0000259" key="11">
    <source>
        <dbReference type="PROSITE" id="PS51910"/>
    </source>
</evidence>
<keyword evidence="8" id="KW-0732">Signal</keyword>
<keyword evidence="5" id="KW-0119">Carbohydrate metabolism</keyword>
<dbReference type="Gene3D" id="3.10.50.10">
    <property type="match status" value="1"/>
</dbReference>
<dbReference type="Pfam" id="PF00395">
    <property type="entry name" value="SLH"/>
    <property type="match status" value="3"/>
</dbReference>
<dbReference type="InterPro" id="IPR050314">
    <property type="entry name" value="Glycosyl_Hydrlase_18"/>
</dbReference>
<evidence type="ECO:0000256" key="2">
    <source>
        <dbReference type="ARBA" id="ARBA00009121"/>
    </source>
</evidence>
<dbReference type="InterPro" id="IPR029070">
    <property type="entry name" value="Chitinase_insertion_sf"/>
</dbReference>
<dbReference type="InterPro" id="IPR003961">
    <property type="entry name" value="FN3_dom"/>
</dbReference>
<evidence type="ECO:0000256" key="7">
    <source>
        <dbReference type="RuleBase" id="RU000489"/>
    </source>
</evidence>
<comment type="catalytic activity">
    <reaction evidence="1">
        <text>Random endo-hydrolysis of N-acetyl-beta-D-glucosaminide (1-&gt;4)-beta-linkages in chitin and chitodextrins.</text>
        <dbReference type="EC" id="3.2.1.14"/>
    </reaction>
</comment>
<dbReference type="CDD" id="cd00063">
    <property type="entry name" value="FN3"/>
    <property type="match status" value="3"/>
</dbReference>
<dbReference type="SUPFAM" id="SSF51445">
    <property type="entry name" value="(Trans)glycosidases"/>
    <property type="match status" value="1"/>
</dbReference>
<dbReference type="SUPFAM" id="SSF54556">
    <property type="entry name" value="Chitinase insertion domain"/>
    <property type="match status" value="1"/>
</dbReference>
<dbReference type="InterPro" id="IPR001223">
    <property type="entry name" value="Glyco_hydro18_cat"/>
</dbReference>
<dbReference type="PROSITE" id="PS50853">
    <property type="entry name" value="FN3"/>
    <property type="match status" value="3"/>
</dbReference>
<feature type="signal peptide" evidence="8">
    <location>
        <begin position="1"/>
        <end position="37"/>
    </location>
</feature>
<dbReference type="SMART" id="SM00060">
    <property type="entry name" value="FN3"/>
    <property type="match status" value="3"/>
</dbReference>
<dbReference type="InterPro" id="IPR017853">
    <property type="entry name" value="GH"/>
</dbReference>
<dbReference type="InterPro" id="IPR001119">
    <property type="entry name" value="SLH_dom"/>
</dbReference>
<dbReference type="GO" id="GO:0016787">
    <property type="term" value="F:hydrolase activity"/>
    <property type="evidence" value="ECO:0007669"/>
    <property type="project" value="UniProtKB-KW"/>
</dbReference>
<evidence type="ECO:0000256" key="1">
    <source>
        <dbReference type="ARBA" id="ARBA00000822"/>
    </source>
</evidence>
<dbReference type="InterPro" id="IPR011583">
    <property type="entry name" value="Chitinase_II/V-like_cat"/>
</dbReference>
<feature type="domain" description="SLH" evidence="10">
    <location>
        <begin position="1018"/>
        <end position="1079"/>
    </location>
</feature>
<evidence type="ECO:0000259" key="10">
    <source>
        <dbReference type="PROSITE" id="PS51272"/>
    </source>
</evidence>
<name>A0ABW0R1Y0_9BACL</name>
<evidence type="ECO:0000313" key="12">
    <source>
        <dbReference type="EMBL" id="MFC5529832.1"/>
    </source>
</evidence>
<keyword evidence="13" id="KW-1185">Reference proteome</keyword>
<evidence type="ECO:0000259" key="9">
    <source>
        <dbReference type="PROSITE" id="PS50853"/>
    </source>
</evidence>
<comment type="similarity">
    <text evidence="2">Belongs to the glycosyl hydrolase 18 family. Chitinase class II subfamily.</text>
</comment>
<dbReference type="InterPro" id="IPR001579">
    <property type="entry name" value="Glyco_hydro_18_chit_AS"/>
</dbReference>
<comment type="caution">
    <text evidence="12">The sequence shown here is derived from an EMBL/GenBank/DDBJ whole genome shotgun (WGS) entry which is preliminary data.</text>
</comment>
<dbReference type="EMBL" id="JBHSNC010000031">
    <property type="protein sequence ID" value="MFC5529832.1"/>
    <property type="molecule type" value="Genomic_DNA"/>
</dbReference>
<dbReference type="Pfam" id="PF00704">
    <property type="entry name" value="Glyco_hydro_18"/>
    <property type="match status" value="1"/>
</dbReference>
<feature type="domain" description="Fibronectin type-III" evidence="9">
    <location>
        <begin position="149"/>
        <end position="236"/>
    </location>
</feature>
<dbReference type="Gene3D" id="3.20.20.80">
    <property type="entry name" value="Glycosidases"/>
    <property type="match status" value="1"/>
</dbReference>
<dbReference type="SMART" id="SM00636">
    <property type="entry name" value="Glyco_18"/>
    <property type="match status" value="1"/>
</dbReference>
<dbReference type="PROSITE" id="PS01095">
    <property type="entry name" value="GH18_1"/>
    <property type="match status" value="1"/>
</dbReference>
<feature type="domain" description="Fibronectin type-III" evidence="9">
    <location>
        <begin position="238"/>
        <end position="319"/>
    </location>
</feature>
<dbReference type="CDD" id="cd06548">
    <property type="entry name" value="GH18_chitinase"/>
    <property type="match status" value="1"/>
</dbReference>
<organism evidence="12 13">
    <name type="scientific">Cohnella yongneupensis</name>
    <dbReference type="NCBI Taxonomy" id="425006"/>
    <lineage>
        <taxon>Bacteria</taxon>
        <taxon>Bacillati</taxon>
        <taxon>Bacillota</taxon>
        <taxon>Bacilli</taxon>
        <taxon>Bacillales</taxon>
        <taxon>Paenibacillaceae</taxon>
        <taxon>Cohnella</taxon>
    </lineage>
</organism>
<dbReference type="PANTHER" id="PTHR11177">
    <property type="entry name" value="CHITINASE"/>
    <property type="match status" value="1"/>
</dbReference>
<evidence type="ECO:0000256" key="6">
    <source>
        <dbReference type="ARBA" id="ARBA00023295"/>
    </source>
</evidence>
<keyword evidence="6 7" id="KW-0326">Glycosidase</keyword>
<dbReference type="Pfam" id="PF00041">
    <property type="entry name" value="fn3"/>
    <property type="match status" value="1"/>
</dbReference>
<feature type="domain" description="SLH" evidence="10">
    <location>
        <begin position="1147"/>
        <end position="1207"/>
    </location>
</feature>
<feature type="chain" id="PRO_5046635434" description="chitinase" evidence="8">
    <location>
        <begin position="38"/>
        <end position="1207"/>
    </location>
</feature>
<keyword evidence="5" id="KW-0624">Polysaccharide degradation</keyword>
<dbReference type="InterPro" id="IPR036116">
    <property type="entry name" value="FN3_sf"/>
</dbReference>
<reference evidence="13" key="1">
    <citation type="journal article" date="2019" name="Int. J. Syst. Evol. Microbiol.">
        <title>The Global Catalogue of Microorganisms (GCM) 10K type strain sequencing project: providing services to taxonomists for standard genome sequencing and annotation.</title>
        <authorList>
            <consortium name="The Broad Institute Genomics Platform"/>
            <consortium name="The Broad Institute Genome Sequencing Center for Infectious Disease"/>
            <person name="Wu L."/>
            <person name="Ma J."/>
        </authorList>
    </citation>
    <scope>NUCLEOTIDE SEQUENCE [LARGE SCALE GENOMIC DNA]</scope>
    <source>
        <strain evidence="13">CGMCC 1.18578</strain>
    </source>
</reference>
<accession>A0ABW0R1Y0</accession>
<dbReference type="PANTHER" id="PTHR11177:SF317">
    <property type="entry name" value="CHITINASE 12-RELATED"/>
    <property type="match status" value="1"/>
</dbReference>
<dbReference type="PROSITE" id="PS51910">
    <property type="entry name" value="GH18_2"/>
    <property type="match status" value="1"/>
</dbReference>
<gene>
    <name evidence="12" type="ORF">ACFPQ4_10290</name>
</gene>
<evidence type="ECO:0000256" key="3">
    <source>
        <dbReference type="ARBA" id="ARBA00012729"/>
    </source>
</evidence>
<feature type="domain" description="Fibronectin type-III" evidence="9">
    <location>
        <begin position="716"/>
        <end position="802"/>
    </location>
</feature>
<feature type="domain" description="GH18" evidence="11">
    <location>
        <begin position="320"/>
        <end position="706"/>
    </location>
</feature>
<feature type="domain" description="SLH" evidence="10">
    <location>
        <begin position="1080"/>
        <end position="1143"/>
    </location>
</feature>
<keyword evidence="4 7" id="KW-0378">Hydrolase</keyword>
<dbReference type="InterPro" id="IPR013783">
    <property type="entry name" value="Ig-like_fold"/>
</dbReference>